<evidence type="ECO:0000313" key="1">
    <source>
        <dbReference type="EMBL" id="SDO29878.1"/>
    </source>
</evidence>
<organism evidence="1 2">
    <name type="scientific">Nocardioides szechwanensis</name>
    <dbReference type="NCBI Taxonomy" id="1005944"/>
    <lineage>
        <taxon>Bacteria</taxon>
        <taxon>Bacillati</taxon>
        <taxon>Actinomycetota</taxon>
        <taxon>Actinomycetes</taxon>
        <taxon>Propionibacteriales</taxon>
        <taxon>Nocardioidaceae</taxon>
        <taxon>Nocardioides</taxon>
    </lineage>
</organism>
<evidence type="ECO:0000313" key="2">
    <source>
        <dbReference type="Proteomes" id="UP000199004"/>
    </source>
</evidence>
<gene>
    <name evidence="1" type="ORF">SAMN05192576_3775</name>
</gene>
<accession>A0A1H0IEQ0</accession>
<protein>
    <recommendedName>
        <fullName evidence="3">DUF11 domain-containing protein</fullName>
    </recommendedName>
</protein>
<dbReference type="EMBL" id="FNIC01000007">
    <property type="protein sequence ID" value="SDO29878.1"/>
    <property type="molecule type" value="Genomic_DNA"/>
</dbReference>
<dbReference type="STRING" id="1005944.SAMN05192576_3775"/>
<dbReference type="Proteomes" id="UP000199004">
    <property type="component" value="Unassembled WGS sequence"/>
</dbReference>
<keyword evidence="2" id="KW-1185">Reference proteome</keyword>
<sequence length="168" mass="17509">MLVLVAGGAGVAIARSTPSLEAVGPTSVSGTEATAVFEVGDRTVRQIRYDDGGTLRYTFRLENDGPLPVTVLGLDEEQADPRLFTFVGLTEQTIGAGESADLTLAMSMGGCETLSSRSGSFVSTIAVRTQQAGLFEDVVVLALPEEVHTGSPREAFCPNSTATSRPQG</sequence>
<dbReference type="AlphaFoldDB" id="A0A1H0IEQ0"/>
<evidence type="ECO:0008006" key="3">
    <source>
        <dbReference type="Google" id="ProtNLM"/>
    </source>
</evidence>
<reference evidence="1 2" key="1">
    <citation type="submission" date="2016-10" db="EMBL/GenBank/DDBJ databases">
        <authorList>
            <person name="de Groot N.N."/>
        </authorList>
    </citation>
    <scope>NUCLEOTIDE SEQUENCE [LARGE SCALE GENOMIC DNA]</scope>
    <source>
        <strain evidence="1 2">CGMCC 1.11147</strain>
    </source>
</reference>
<proteinExistence type="predicted"/>
<name>A0A1H0IEQ0_9ACTN</name>